<comment type="caution">
    <text evidence="1">The sequence shown here is derived from an EMBL/GenBank/DDBJ whole genome shotgun (WGS) entry which is preliminary data.</text>
</comment>
<organism evidence="1">
    <name type="scientific">marine sediment metagenome</name>
    <dbReference type="NCBI Taxonomy" id="412755"/>
    <lineage>
        <taxon>unclassified sequences</taxon>
        <taxon>metagenomes</taxon>
        <taxon>ecological metagenomes</taxon>
    </lineage>
</organism>
<proteinExistence type="predicted"/>
<protein>
    <submittedName>
        <fullName evidence="1">Uncharacterized protein</fullName>
    </submittedName>
</protein>
<name>X1F8T6_9ZZZZ</name>
<dbReference type="EMBL" id="BART01033085">
    <property type="protein sequence ID" value="GAH17198.1"/>
    <property type="molecule type" value="Genomic_DNA"/>
</dbReference>
<gene>
    <name evidence="1" type="ORF">S01H4_56976</name>
</gene>
<reference evidence="1" key="1">
    <citation type="journal article" date="2014" name="Front. Microbiol.">
        <title>High frequency of phylogenetically diverse reductive dehalogenase-homologous genes in deep subseafloor sedimentary metagenomes.</title>
        <authorList>
            <person name="Kawai M."/>
            <person name="Futagami T."/>
            <person name="Toyoda A."/>
            <person name="Takaki Y."/>
            <person name="Nishi S."/>
            <person name="Hori S."/>
            <person name="Arai W."/>
            <person name="Tsubouchi T."/>
            <person name="Morono Y."/>
            <person name="Uchiyama I."/>
            <person name="Ito T."/>
            <person name="Fujiyama A."/>
            <person name="Inagaki F."/>
            <person name="Takami H."/>
        </authorList>
    </citation>
    <scope>NUCLEOTIDE SEQUENCE</scope>
    <source>
        <strain evidence="1">Expedition CK06-06</strain>
    </source>
</reference>
<dbReference type="AlphaFoldDB" id="X1F8T6"/>
<sequence length="156" mass="16474">MAWGRPDWHSIITMEGWDGTSFVPVKTDTLGQLLALMTGKHGAEFRTVALDDDGFMQAVLQGVSEVEGIVGVVQEDSKREIQGENGGGLVTIAVDGDGRIVAVMKGMTAGGLETIALDDTHAMKANLVAQDVAKLYAYVTSGKAETLSYSGTTRPT</sequence>
<evidence type="ECO:0000313" key="1">
    <source>
        <dbReference type="EMBL" id="GAH17198.1"/>
    </source>
</evidence>
<accession>X1F8T6</accession>